<evidence type="ECO:0000313" key="4">
    <source>
        <dbReference type="Proteomes" id="UP000612680"/>
    </source>
</evidence>
<dbReference type="EMBL" id="CP056775">
    <property type="protein sequence ID" value="QRR00593.1"/>
    <property type="molecule type" value="Genomic_DNA"/>
</dbReference>
<feature type="domain" description="Thioredoxin" evidence="2">
    <location>
        <begin position="29"/>
        <end position="171"/>
    </location>
</feature>
<keyword evidence="1" id="KW-0472">Membrane</keyword>
<dbReference type="SUPFAM" id="SSF52833">
    <property type="entry name" value="Thioredoxin-like"/>
    <property type="match status" value="1"/>
</dbReference>
<accession>A0ABX7I406</accession>
<proteinExistence type="predicted"/>
<keyword evidence="4" id="KW-1185">Reference proteome</keyword>
<dbReference type="PROSITE" id="PS51352">
    <property type="entry name" value="THIOREDOXIN_2"/>
    <property type="match status" value="1"/>
</dbReference>
<sequence length="199" mass="22660">MFRKGLVMGWLVLLFTGIATMFWYYDWIYKLPTPIPENYQPVVTGSTVDLGDQIQSPDGKPVFVHFYNPDCPCSRFNKKHFKSLVQQYGRDVHFVVVVMSEKTFTPEAIRRKMGVDLPVLFDKSIADRCGVYSTPQAALLDQHSRLYYRGNFNASRYCSDEKTAYAKLALAGLLNSQQRVAFGDLAQRSYGCSLPVCKN</sequence>
<evidence type="ECO:0000313" key="3">
    <source>
        <dbReference type="EMBL" id="QRR00593.1"/>
    </source>
</evidence>
<dbReference type="Pfam" id="PF20029">
    <property type="entry name" value="DUF6436"/>
    <property type="match status" value="1"/>
</dbReference>
<dbReference type="RefSeq" id="WP_204661804.1">
    <property type="nucleotide sequence ID" value="NZ_CP056775.1"/>
</dbReference>
<keyword evidence="1" id="KW-1133">Transmembrane helix</keyword>
<dbReference type="Gene3D" id="3.40.30.10">
    <property type="entry name" value="Glutaredoxin"/>
    <property type="match status" value="1"/>
</dbReference>
<dbReference type="InterPro" id="IPR013766">
    <property type="entry name" value="Thioredoxin_domain"/>
</dbReference>
<reference evidence="3 4" key="1">
    <citation type="submission" date="2020-06" db="EMBL/GenBank/DDBJ databases">
        <title>Dyadobacter sandarakinus sp. nov., isolated from the soil of the Arctic Yellow River Station.</title>
        <authorList>
            <person name="Zhang Y."/>
            <person name="Peng F."/>
        </authorList>
    </citation>
    <scope>NUCLEOTIDE SEQUENCE [LARGE SCALE GENOMIC DNA]</scope>
    <source>
        <strain evidence="3 4">Q3-56</strain>
    </source>
</reference>
<name>A0ABX7I406_9BACT</name>
<protein>
    <submittedName>
        <fullName evidence="3">Thioredoxin fold domain-containing protein</fullName>
    </submittedName>
</protein>
<gene>
    <name evidence="3" type="ORF">HWI92_06570</name>
</gene>
<evidence type="ECO:0000256" key="1">
    <source>
        <dbReference type="SAM" id="Phobius"/>
    </source>
</evidence>
<dbReference type="Proteomes" id="UP000612680">
    <property type="component" value="Chromosome"/>
</dbReference>
<evidence type="ECO:0000259" key="2">
    <source>
        <dbReference type="PROSITE" id="PS51352"/>
    </source>
</evidence>
<dbReference type="InterPro" id="IPR036249">
    <property type="entry name" value="Thioredoxin-like_sf"/>
</dbReference>
<feature type="transmembrane region" description="Helical" evidence="1">
    <location>
        <begin position="7"/>
        <end position="25"/>
    </location>
</feature>
<dbReference type="InterPro" id="IPR045494">
    <property type="entry name" value="DUF6436"/>
</dbReference>
<keyword evidence="1" id="KW-0812">Transmembrane</keyword>
<organism evidence="3 4">
    <name type="scientific">Dyadobacter sandarakinus</name>
    <dbReference type="NCBI Taxonomy" id="2747268"/>
    <lineage>
        <taxon>Bacteria</taxon>
        <taxon>Pseudomonadati</taxon>
        <taxon>Bacteroidota</taxon>
        <taxon>Cytophagia</taxon>
        <taxon>Cytophagales</taxon>
        <taxon>Spirosomataceae</taxon>
        <taxon>Dyadobacter</taxon>
    </lineage>
</organism>